<dbReference type="EMBL" id="JARKIB010000169">
    <property type="protein sequence ID" value="KAJ7728903.1"/>
    <property type="molecule type" value="Genomic_DNA"/>
</dbReference>
<feature type="region of interest" description="Disordered" evidence="1">
    <location>
        <begin position="159"/>
        <end position="205"/>
    </location>
</feature>
<proteinExistence type="predicted"/>
<feature type="compositionally biased region" description="Basic and acidic residues" evidence="1">
    <location>
        <begin position="159"/>
        <end position="175"/>
    </location>
</feature>
<keyword evidence="3" id="KW-1185">Reference proteome</keyword>
<reference evidence="2" key="1">
    <citation type="submission" date="2023-03" db="EMBL/GenBank/DDBJ databases">
        <title>Massive genome expansion in bonnet fungi (Mycena s.s.) driven by repeated elements and novel gene families across ecological guilds.</title>
        <authorList>
            <consortium name="Lawrence Berkeley National Laboratory"/>
            <person name="Harder C.B."/>
            <person name="Miyauchi S."/>
            <person name="Viragh M."/>
            <person name="Kuo A."/>
            <person name="Thoen E."/>
            <person name="Andreopoulos B."/>
            <person name="Lu D."/>
            <person name="Skrede I."/>
            <person name="Drula E."/>
            <person name="Henrissat B."/>
            <person name="Morin E."/>
            <person name="Kohler A."/>
            <person name="Barry K."/>
            <person name="LaButti K."/>
            <person name="Morin E."/>
            <person name="Salamov A."/>
            <person name="Lipzen A."/>
            <person name="Mereny Z."/>
            <person name="Hegedus B."/>
            <person name="Baldrian P."/>
            <person name="Stursova M."/>
            <person name="Weitz H."/>
            <person name="Taylor A."/>
            <person name="Grigoriev I.V."/>
            <person name="Nagy L.G."/>
            <person name="Martin F."/>
            <person name="Kauserud H."/>
        </authorList>
    </citation>
    <scope>NUCLEOTIDE SEQUENCE</scope>
    <source>
        <strain evidence="2">CBHHK182m</strain>
    </source>
</reference>
<evidence type="ECO:0000256" key="1">
    <source>
        <dbReference type="SAM" id="MobiDB-lite"/>
    </source>
</evidence>
<accession>A0AAD7MRM4</accession>
<sequence>MDSSAALGLSASHPLSELASLRALVMRFQKESHTASLNLQHHALASSTANTRIAQLEAQNALLQTDLRRLSTKLSLTEDALRGSTARVVESEVQIRKTGREREEAYALAARARAREEEGRVHIGQLDRELGAAREEGRRSEGVVGEYAKLVRRLEREYRKREDKHERVQGHKDKEEMELETGSSTTLVEPTPTPPTPGPAPPPKSPHYAAFFSPATSPTPLEAERDHLRAQLHTLEAQLLERDAAHAVLRGELDTAEVKLRAADRLANELGAELGKEQFQKERARVEDGGAAGVVERYMKF</sequence>
<organism evidence="2 3">
    <name type="scientific">Mycena metata</name>
    <dbReference type="NCBI Taxonomy" id="1033252"/>
    <lineage>
        <taxon>Eukaryota</taxon>
        <taxon>Fungi</taxon>
        <taxon>Dikarya</taxon>
        <taxon>Basidiomycota</taxon>
        <taxon>Agaricomycotina</taxon>
        <taxon>Agaricomycetes</taxon>
        <taxon>Agaricomycetidae</taxon>
        <taxon>Agaricales</taxon>
        <taxon>Marasmiineae</taxon>
        <taxon>Mycenaceae</taxon>
        <taxon>Mycena</taxon>
    </lineage>
</organism>
<evidence type="ECO:0000313" key="3">
    <source>
        <dbReference type="Proteomes" id="UP001215598"/>
    </source>
</evidence>
<dbReference type="Proteomes" id="UP001215598">
    <property type="component" value="Unassembled WGS sequence"/>
</dbReference>
<protein>
    <submittedName>
        <fullName evidence="2">Uncharacterized protein</fullName>
    </submittedName>
</protein>
<dbReference type="AlphaFoldDB" id="A0AAD7MRM4"/>
<gene>
    <name evidence="2" type="ORF">B0H16DRAFT_1894015</name>
</gene>
<feature type="non-terminal residue" evidence="2">
    <location>
        <position position="301"/>
    </location>
</feature>
<feature type="compositionally biased region" description="Pro residues" evidence="1">
    <location>
        <begin position="191"/>
        <end position="205"/>
    </location>
</feature>
<evidence type="ECO:0000313" key="2">
    <source>
        <dbReference type="EMBL" id="KAJ7728903.1"/>
    </source>
</evidence>
<comment type="caution">
    <text evidence="2">The sequence shown here is derived from an EMBL/GenBank/DDBJ whole genome shotgun (WGS) entry which is preliminary data.</text>
</comment>
<name>A0AAD7MRM4_9AGAR</name>